<feature type="coiled-coil region" evidence="1">
    <location>
        <begin position="433"/>
        <end position="462"/>
    </location>
</feature>
<organism evidence="3 4">
    <name type="scientific">Funneliformis geosporum</name>
    <dbReference type="NCBI Taxonomy" id="1117311"/>
    <lineage>
        <taxon>Eukaryota</taxon>
        <taxon>Fungi</taxon>
        <taxon>Fungi incertae sedis</taxon>
        <taxon>Mucoromycota</taxon>
        <taxon>Glomeromycotina</taxon>
        <taxon>Glomeromycetes</taxon>
        <taxon>Glomerales</taxon>
        <taxon>Glomeraceae</taxon>
        <taxon>Funneliformis</taxon>
    </lineage>
</organism>
<gene>
    <name evidence="3" type="ORF">FWILDA_LOCUS444</name>
</gene>
<reference evidence="3" key="1">
    <citation type="submission" date="2022-08" db="EMBL/GenBank/DDBJ databases">
        <authorList>
            <person name="Kallberg Y."/>
            <person name="Tangrot J."/>
            <person name="Rosling A."/>
        </authorList>
    </citation>
    <scope>NUCLEOTIDE SEQUENCE</scope>
    <source>
        <strain evidence="3">Wild A</strain>
    </source>
</reference>
<feature type="compositionally biased region" description="Basic and acidic residues" evidence="2">
    <location>
        <begin position="1038"/>
        <end position="1047"/>
    </location>
</feature>
<evidence type="ECO:0000256" key="1">
    <source>
        <dbReference type="SAM" id="Coils"/>
    </source>
</evidence>
<keyword evidence="1" id="KW-0175">Coiled coil</keyword>
<feature type="region of interest" description="Disordered" evidence="2">
    <location>
        <begin position="1025"/>
        <end position="1058"/>
    </location>
</feature>
<accession>A0A9W4SAX8</accession>
<evidence type="ECO:0000313" key="3">
    <source>
        <dbReference type="EMBL" id="CAI2162211.1"/>
    </source>
</evidence>
<feature type="coiled-coil region" evidence="1">
    <location>
        <begin position="147"/>
        <end position="185"/>
    </location>
</feature>
<evidence type="ECO:0000256" key="2">
    <source>
        <dbReference type="SAM" id="MobiDB-lite"/>
    </source>
</evidence>
<proteinExistence type="predicted"/>
<sequence length="2076" mass="236931">MPRGGFNKGLEKGLKAGKCKLPEEEREKYRNIFKKVGEDNYESADEGEGLKKKMIGDEYTENDGGKLRYERLFGFTNKLIAIIELEKFLLKAEKLFKGKGTSEEDLARDLKKIREIETDLAEFAKPEQEVDEYIRKVRVLSRPNTDNKTYSEEIQRCLNQLNHQKEETEKEIEREQEREKILILEKIKAAKEYSELESADLSEAEIDRRLNGNCGIVINGLKIFCDAKKELLKYGFLDTVGNCNKVQRRVEHSELVEIRKIVQNTVNQLVADYKTFFKKHSDIPQPHRKYWVNSGLSPKIPEGSLKTEKIAKKITEIPGLSETELQIDYDNARLDELKRTERDNIPNQAIEKLQEVVENHGLSAWREPKKTENVRGEDNTTETYQKLDGKGIYQYTKKTEAGEIIGESVQEMLFQEIDDRWENSKERIGELTKKEHETDLEMKEKKLERKLTRKELQKAIEEKVSLGMFGGRFSDSKKIKEKIQTILHALQDLIPQDNNSDRNTSITGNDLSPAQINAYILNKGFGLSENEIKEITEKVDNRDTWKAKYPNADGHQQAEQELRETELAGRKAEVAVMSYEATHNALTVAQKDLNELKTGTKPTMINHANIEELRAEFRETKLSDREILEEIKNQIKSKIDFIKLNLPISFSEKLVGKRFTELKKISEKGQGLVQKLKDAGELPDLSEGEKIANLVKNGTEEPGTADTEFVDKKTALLKFAKEHYIKKVEDLGGFTDSQINGAYSEEEGYNWRDNIEKGENIPNLVVYAEDLISKIKEKLLKKTTEEKDELFDEEDNFGSDEDKITFNFKGQPYTSLFPEALVEGIKNTKSLVINFDKTEEEQENEWEKQKESLKNSAAGDIVKIKIDENDELENISVKETIFNLASYYDYTEIVLQGKENKPEKDKCELINYSLKFLPSGGRVEENKITFEFERSSIIAEGLTFDFSGVNQLVINFDEKDEIYGSMPRIKYKKGKLELKNFVAGDTVEIEGTEAFREEFNKILNQIVKTTECEKLDNPDFQDTEIDRKLNGSDNADEIQDKFPESLRDSVPGETSENKLSGEELTGLQFITTNRLEVINIAKKIDKILGSGEEDLNKYNDTFFSGLRERGDIPLQVIEKLAQVVKNHELSAKKIPRKGTVGVLKKIFYEDSECDKALKNGWQADWRSGRDAKNEKAAEEIDNKIKSLEKNKDSKKAFSEKIAKEAITRVKKELLGLIKRQNERFFQDIVQKIVKSEIKNITAIPPVYASSNNLRNLLDLQKVIKAAQEAEKKIRELPDSNLQIQIEGLKKYQEHYIKKVQQKARQDLQTKIEKGIKESRSLSFRDIIPIGKKDTNLTNIQTILHALQTLIPKDNNPTPSPTDNAPEYGNKKLSPAQIAAYAFNQEKADARELVLLKMEAVFVDHEKELWGFTLSEKEKGEIEATGVDKKKLIEIQKNFRLAHNPVEGPNKAEEVYKNALAKDAEVRNIEDGTQKKNWKIVAGSTAAIKNAEIIWNNGWREIKGTAEKPLNENRMSAFGHGFSNEVKPLTHRREDVDKVLELYSKLNVRNGSITNLTDLRNNINLNNLGYAEEYVPNEVNYDKIRECEEAKNDYCRACLALPNLALAKNGVSEREIVDNEIVNNLNINPYQVKKQTLDLARDLLMDINNKTSSTELSPYPRFGEITGLLPAEGGLDETDLPVDNTEEYRSIEDGDGNLVFYAQIEFLAANAEKVVSLVKNGVLAYYQNGIPADRAPIIASYISPTSGEIEPSFDGVKVERGELEKVNAIIREIEGATLSGIKNREERKNIERITKYNEAKQKQKEAKVKPDITEIENELNQKPVILARDLTNSNYRNQLINLADRDSERKTYKQTVIAEITQKRNDKLAQVRQIIANAQIIFAKTKPTKVQLEKAVNDLKTLTQAAVNSAENLVWKEKESENQKLLTDLEGKLSKFVPPRPTPLPLPQPENLPPPPTPNAPLTPKQKEVYENQRKSRQEVVQKWEEVKQEIQRETLAEIQACQKVCALPQKPKLSEECQKPENERIVGIYFSPNRGGNRHAPLSYAETVNPSSLILEKDNQGEIYQEHSVSNIEPIN</sequence>
<name>A0A9W4SAX8_9GLOM</name>
<comment type="caution">
    <text evidence="3">The sequence shown here is derived from an EMBL/GenBank/DDBJ whole genome shotgun (WGS) entry which is preliminary data.</text>
</comment>
<dbReference type="EMBL" id="CAMKVN010000029">
    <property type="protein sequence ID" value="CAI2162211.1"/>
    <property type="molecule type" value="Genomic_DNA"/>
</dbReference>
<evidence type="ECO:0000313" key="4">
    <source>
        <dbReference type="Proteomes" id="UP001153678"/>
    </source>
</evidence>
<dbReference type="Proteomes" id="UP001153678">
    <property type="component" value="Unassembled WGS sequence"/>
</dbReference>
<protein>
    <submittedName>
        <fullName evidence="3">12445_t:CDS:1</fullName>
    </submittedName>
</protein>
<keyword evidence="4" id="KW-1185">Reference proteome</keyword>
<feature type="compositionally biased region" description="Pro residues" evidence="2">
    <location>
        <begin position="1937"/>
        <end position="1960"/>
    </location>
</feature>
<dbReference type="OrthoDB" id="2444986at2759"/>
<feature type="region of interest" description="Disordered" evidence="2">
    <location>
        <begin position="1933"/>
        <end position="1963"/>
    </location>
</feature>